<feature type="region of interest" description="Disordered" evidence="1">
    <location>
        <begin position="1"/>
        <end position="74"/>
    </location>
</feature>
<dbReference type="EMBL" id="CAICTM010000086">
    <property type="protein sequence ID" value="CAB9500606.1"/>
    <property type="molecule type" value="Genomic_DNA"/>
</dbReference>
<feature type="region of interest" description="Disordered" evidence="1">
    <location>
        <begin position="217"/>
        <end position="251"/>
    </location>
</feature>
<accession>A0A9N8H4L9</accession>
<dbReference type="OrthoDB" id="47961at2759"/>
<dbReference type="Proteomes" id="UP001153069">
    <property type="component" value="Unassembled WGS sequence"/>
</dbReference>
<protein>
    <submittedName>
        <fullName evidence="2">Uncharacterized protein</fullName>
    </submittedName>
</protein>
<gene>
    <name evidence="2" type="ORF">SEMRO_87_G046260.1</name>
</gene>
<evidence type="ECO:0000313" key="2">
    <source>
        <dbReference type="EMBL" id="CAB9500606.1"/>
    </source>
</evidence>
<reference evidence="2" key="1">
    <citation type="submission" date="2020-06" db="EMBL/GenBank/DDBJ databases">
        <authorList>
            <consortium name="Plant Systems Biology data submission"/>
        </authorList>
    </citation>
    <scope>NUCLEOTIDE SEQUENCE</scope>
    <source>
        <strain evidence="2">D6</strain>
    </source>
</reference>
<name>A0A9N8H4L9_9STRA</name>
<evidence type="ECO:0000256" key="1">
    <source>
        <dbReference type="SAM" id="MobiDB-lite"/>
    </source>
</evidence>
<dbReference type="AlphaFoldDB" id="A0A9N8H4L9"/>
<feature type="compositionally biased region" description="Polar residues" evidence="1">
    <location>
        <begin position="1"/>
        <end position="15"/>
    </location>
</feature>
<keyword evidence="3" id="KW-1185">Reference proteome</keyword>
<evidence type="ECO:0000313" key="3">
    <source>
        <dbReference type="Proteomes" id="UP001153069"/>
    </source>
</evidence>
<organism evidence="2 3">
    <name type="scientific">Seminavis robusta</name>
    <dbReference type="NCBI Taxonomy" id="568900"/>
    <lineage>
        <taxon>Eukaryota</taxon>
        <taxon>Sar</taxon>
        <taxon>Stramenopiles</taxon>
        <taxon>Ochrophyta</taxon>
        <taxon>Bacillariophyta</taxon>
        <taxon>Bacillariophyceae</taxon>
        <taxon>Bacillariophycidae</taxon>
        <taxon>Naviculales</taxon>
        <taxon>Naviculaceae</taxon>
        <taxon>Seminavis</taxon>
    </lineage>
</organism>
<comment type="caution">
    <text evidence="2">The sequence shown here is derived from an EMBL/GenBank/DDBJ whole genome shotgun (WGS) entry which is preliminary data.</text>
</comment>
<proteinExistence type="predicted"/>
<sequence length="273" mass="29466">MSANVISDNNQQPVNECSGDDDDSDALFVPTSLGLGAGGGNAQERVSSISLRKRQAERGQEEEEEEESSHPKFSVTSYNSAFLQGLFGDIAANNPKEDLNDAKADTLRATTFNSESMASIKSEHNLAKRRLVSATKSLQRCGPSLANLMSAGSVVVSPFKCRHSSMILTKPKDLPATVSASLSFQLDRSKSTDDLPRKVVTSSQDTPEGDFGWFVDPDVHGDSNARPRTQTQKSIPLAFSAPTAPIPNERNDQAEVEWAQAADTVDEVLGDFF</sequence>